<dbReference type="SUPFAM" id="SSF51735">
    <property type="entry name" value="NAD(P)-binding Rossmann-fold domains"/>
    <property type="match status" value="1"/>
</dbReference>
<name>A0A0G4MB32_VERLO</name>
<evidence type="ECO:0000313" key="7">
    <source>
        <dbReference type="Proteomes" id="UP000044602"/>
    </source>
</evidence>
<dbReference type="InterPro" id="IPR008030">
    <property type="entry name" value="NmrA-like"/>
</dbReference>
<evidence type="ECO:0000256" key="1">
    <source>
        <dbReference type="ARBA" id="ARBA00006328"/>
    </source>
</evidence>
<dbReference type="Proteomes" id="UP000044602">
    <property type="component" value="Unassembled WGS sequence"/>
</dbReference>
<dbReference type="EMBL" id="CVQI01015558">
    <property type="protein sequence ID" value="CRK23999.1"/>
    <property type="molecule type" value="Genomic_DNA"/>
</dbReference>
<evidence type="ECO:0000313" key="5">
    <source>
        <dbReference type="EMBL" id="CRK31165.1"/>
    </source>
</evidence>
<keyword evidence="7" id="KW-1185">Reference proteome</keyword>
<evidence type="ECO:0000259" key="3">
    <source>
        <dbReference type="Pfam" id="PF05368"/>
    </source>
</evidence>
<dbReference type="Proteomes" id="UP000689129">
    <property type="component" value="Unassembled WGS sequence"/>
</dbReference>
<dbReference type="PANTHER" id="PTHR42748:SF7">
    <property type="entry name" value="NMRA LIKE REDOX SENSOR 1-RELATED"/>
    <property type="match status" value="1"/>
</dbReference>
<dbReference type="Pfam" id="PF05368">
    <property type="entry name" value="NmrA"/>
    <property type="match status" value="1"/>
</dbReference>
<sequence>MSHDILIVGATGNQGKSVIEALFASAPSNPPQRILALTRSTTSAKAQALKSEFPSIILVQGDTQEPGPIFAAHPIISSVFLVTTPPNDEGQALPLIEAAVAADTNVDHIVFTSVDRGGDIASWSTPTDVPHFAAKHRIELRLREACDDAGTRWTILRPTGFMDTYNPGFFGAFMATLWREGMPADRRIQLVSTRDIGVFAARALMEPDAWAGKAVALAGDEISFDELQEVFRETVGEELPLTYSVLAWPVLWWVKDAEKSFAWFRTAGYAADLASLREQEPRLQTFKMWLRESSQWKKGAELE</sequence>
<dbReference type="EMBL" id="CVQH01021640">
    <property type="protein sequence ID" value="CRK31165.1"/>
    <property type="molecule type" value="Genomic_DNA"/>
</dbReference>
<evidence type="ECO:0000313" key="4">
    <source>
        <dbReference type="EMBL" id="CRK23999.1"/>
    </source>
</evidence>
<dbReference type="Gene3D" id="3.40.50.720">
    <property type="entry name" value="NAD(P)-binding Rossmann-like Domain"/>
    <property type="match status" value="1"/>
</dbReference>
<dbReference type="AlphaFoldDB" id="A0A0G4MB32"/>
<dbReference type="STRING" id="100787.A0A0G4MB32"/>
<reference evidence="7 8" key="1">
    <citation type="submission" date="2015-05" db="EMBL/GenBank/DDBJ databases">
        <authorList>
            <person name="Fogelqvist Johan"/>
        </authorList>
    </citation>
    <scope>NUCLEOTIDE SEQUENCE [LARGE SCALE GENOMIC DNA]</scope>
    <source>
        <strain evidence="5">VL1</strain>
        <strain evidence="4">VL2</strain>
    </source>
</reference>
<evidence type="ECO:0000313" key="6">
    <source>
        <dbReference type="EMBL" id="KAG7129207.1"/>
    </source>
</evidence>
<gene>
    <name evidence="5" type="ORF">BN1708_005356</name>
    <name evidence="4" type="ORF">BN1723_013161</name>
    <name evidence="6" type="ORF">HYQ45_011553</name>
</gene>
<feature type="non-terminal residue" evidence="5">
    <location>
        <position position="303"/>
    </location>
</feature>
<reference evidence="6" key="2">
    <citation type="journal article" date="2021" name="Mol. Plant Pathol.">
        <title>A 20-kb lineage-specific genomic region tames virulence in pathogenic amphidiploid Verticillium longisporum.</title>
        <authorList>
            <person name="Harting R."/>
            <person name="Starke J."/>
            <person name="Kusch H."/>
            <person name="Poggeler S."/>
            <person name="Maurus I."/>
            <person name="Schluter R."/>
            <person name="Landesfeind M."/>
            <person name="Bulla I."/>
            <person name="Nowrousian M."/>
            <person name="de Jonge R."/>
            <person name="Stahlhut G."/>
            <person name="Hoff K.J."/>
            <person name="Asshauer K.P."/>
            <person name="Thurmer A."/>
            <person name="Stanke M."/>
            <person name="Daniel R."/>
            <person name="Morgenstern B."/>
            <person name="Thomma B.P.H.J."/>
            <person name="Kronstad J.W."/>
            <person name="Braus-Stromeyer S.A."/>
            <person name="Braus G.H."/>
        </authorList>
    </citation>
    <scope>NUCLEOTIDE SEQUENCE</scope>
    <source>
        <strain evidence="6">Vl32</strain>
    </source>
</reference>
<protein>
    <recommendedName>
        <fullName evidence="3">NmrA-like domain-containing protein</fullName>
    </recommendedName>
</protein>
<evidence type="ECO:0000256" key="2">
    <source>
        <dbReference type="ARBA" id="ARBA00022857"/>
    </source>
</evidence>
<dbReference type="EMBL" id="JAEMWZ010000253">
    <property type="protein sequence ID" value="KAG7129207.1"/>
    <property type="molecule type" value="Genomic_DNA"/>
</dbReference>
<proteinExistence type="inferred from homology"/>
<dbReference type="Proteomes" id="UP000045706">
    <property type="component" value="Unassembled WGS sequence"/>
</dbReference>
<dbReference type="PANTHER" id="PTHR42748">
    <property type="entry name" value="NITROGEN METABOLITE REPRESSION PROTEIN NMRA FAMILY MEMBER"/>
    <property type="match status" value="1"/>
</dbReference>
<keyword evidence="2" id="KW-0521">NADP</keyword>
<comment type="similarity">
    <text evidence="1">Belongs to the NmrA-type oxidoreductase family.</text>
</comment>
<organism evidence="5 7">
    <name type="scientific">Verticillium longisporum</name>
    <name type="common">Verticillium dahliae var. longisporum</name>
    <dbReference type="NCBI Taxonomy" id="100787"/>
    <lineage>
        <taxon>Eukaryota</taxon>
        <taxon>Fungi</taxon>
        <taxon>Dikarya</taxon>
        <taxon>Ascomycota</taxon>
        <taxon>Pezizomycotina</taxon>
        <taxon>Sordariomycetes</taxon>
        <taxon>Hypocreomycetidae</taxon>
        <taxon>Glomerellales</taxon>
        <taxon>Plectosphaerellaceae</taxon>
        <taxon>Verticillium</taxon>
    </lineage>
</organism>
<dbReference type="Gene3D" id="3.90.25.10">
    <property type="entry name" value="UDP-galactose 4-epimerase, domain 1"/>
    <property type="match status" value="1"/>
</dbReference>
<dbReference type="InterPro" id="IPR051164">
    <property type="entry name" value="NmrA-like_oxidored"/>
</dbReference>
<evidence type="ECO:0000313" key="8">
    <source>
        <dbReference type="Proteomes" id="UP000045706"/>
    </source>
</evidence>
<dbReference type="OrthoDB" id="9997102at2759"/>
<dbReference type="GO" id="GO:0005634">
    <property type="term" value="C:nucleus"/>
    <property type="evidence" value="ECO:0007669"/>
    <property type="project" value="TreeGrafter"/>
</dbReference>
<accession>A0A0G4MB32</accession>
<feature type="domain" description="NmrA-like" evidence="3">
    <location>
        <begin position="2"/>
        <end position="240"/>
    </location>
</feature>
<dbReference type="InterPro" id="IPR036291">
    <property type="entry name" value="NAD(P)-bd_dom_sf"/>
</dbReference>